<evidence type="ECO:0000313" key="4">
    <source>
        <dbReference type="Proteomes" id="UP001497457"/>
    </source>
</evidence>
<dbReference type="GO" id="GO:0016491">
    <property type="term" value="F:oxidoreductase activity"/>
    <property type="evidence" value="ECO:0007669"/>
    <property type="project" value="UniProtKB-KW"/>
</dbReference>
<dbReference type="Gene3D" id="3.40.50.720">
    <property type="entry name" value="NAD(P)-binding Rossmann-like Domain"/>
    <property type="match status" value="1"/>
</dbReference>
<dbReference type="CDD" id="cd05356">
    <property type="entry name" value="17beta-HSD1_like_SDR_c"/>
    <property type="match status" value="1"/>
</dbReference>
<evidence type="ECO:0000313" key="3">
    <source>
        <dbReference type="EMBL" id="CAL5038154.1"/>
    </source>
</evidence>
<evidence type="ECO:0000256" key="2">
    <source>
        <dbReference type="RuleBase" id="RU000363"/>
    </source>
</evidence>
<dbReference type="FunFam" id="3.40.50.720:FF:000438">
    <property type="entry name" value="Os06g0299100 protein"/>
    <property type="match status" value="1"/>
</dbReference>
<dbReference type="PRINTS" id="PR00080">
    <property type="entry name" value="SDRFAMILY"/>
</dbReference>
<sequence length="330" mass="36100">MSASMWFVSMATIGALHVAAGCFRLLRYLSLCLRRPKDLRRCYGSWAVITGPTSGLGRSMAMELALQGLNLVLVGRDPAKLHDLSDTITKTHGVKTKTVVFDLSLVSTPEGDEAARRLRAVVEGLDVGVLVNNAGIAKPGAMYVHEAKVESLVRIVRVNLQALTEVTAAVLPGMVARSRGAIVNIGSGSAFALPSFPLYSVYAATKRYVAVFSKNLDVEYKSKGIDVQCQAPFYVDTKMISDEAKASFYPLFVVSPDACARAAVRWIGHGGLWVPNFAHQVQWWFAGFVPEIVHDVYHLAKHLQQRDIFRMLRPSRAAQGRMGCSGDKVY</sequence>
<dbReference type="PRINTS" id="PR00081">
    <property type="entry name" value="GDHRDH"/>
</dbReference>
<comment type="similarity">
    <text evidence="2">Belongs to the short-chain dehydrogenases/reductases (SDR) family.</text>
</comment>
<protein>
    <submittedName>
        <fullName evidence="3">Uncharacterized protein</fullName>
    </submittedName>
</protein>
<dbReference type="InterPro" id="IPR036291">
    <property type="entry name" value="NAD(P)-bd_dom_sf"/>
</dbReference>
<dbReference type="Proteomes" id="UP001497457">
    <property type="component" value="Chromosome 33rd"/>
</dbReference>
<name>A0ABC9DGF7_9POAL</name>
<dbReference type="PANTHER" id="PTHR43899">
    <property type="entry name" value="RH59310P"/>
    <property type="match status" value="1"/>
</dbReference>
<dbReference type="Pfam" id="PF00106">
    <property type="entry name" value="adh_short"/>
    <property type="match status" value="1"/>
</dbReference>
<dbReference type="SUPFAM" id="SSF51735">
    <property type="entry name" value="NAD(P)-binding Rossmann-fold domains"/>
    <property type="match status" value="1"/>
</dbReference>
<keyword evidence="4" id="KW-1185">Reference proteome</keyword>
<dbReference type="PANTHER" id="PTHR43899:SF38">
    <property type="entry name" value="OS06G0300200 PROTEIN"/>
    <property type="match status" value="1"/>
</dbReference>
<dbReference type="InterPro" id="IPR002347">
    <property type="entry name" value="SDR_fam"/>
</dbReference>
<dbReference type="EMBL" id="OZ075143">
    <property type="protein sequence ID" value="CAL5038154.1"/>
    <property type="molecule type" value="Genomic_DNA"/>
</dbReference>
<keyword evidence="1" id="KW-0560">Oxidoreductase</keyword>
<reference evidence="4" key="1">
    <citation type="submission" date="2024-06" db="EMBL/GenBank/DDBJ databases">
        <authorList>
            <person name="Ryan C."/>
        </authorList>
    </citation>
    <scope>NUCLEOTIDE SEQUENCE [LARGE SCALE GENOMIC DNA]</scope>
</reference>
<evidence type="ECO:0000256" key="1">
    <source>
        <dbReference type="ARBA" id="ARBA00023002"/>
    </source>
</evidence>
<accession>A0ABC9DGF7</accession>
<dbReference type="InterPro" id="IPR051019">
    <property type="entry name" value="VLCFA-Steroid_DH"/>
</dbReference>
<reference evidence="3 4" key="2">
    <citation type="submission" date="2024-10" db="EMBL/GenBank/DDBJ databases">
        <authorList>
            <person name="Ryan C."/>
        </authorList>
    </citation>
    <scope>NUCLEOTIDE SEQUENCE [LARGE SCALE GENOMIC DNA]</scope>
</reference>
<organism evidence="3 4">
    <name type="scientific">Urochloa decumbens</name>
    <dbReference type="NCBI Taxonomy" id="240449"/>
    <lineage>
        <taxon>Eukaryota</taxon>
        <taxon>Viridiplantae</taxon>
        <taxon>Streptophyta</taxon>
        <taxon>Embryophyta</taxon>
        <taxon>Tracheophyta</taxon>
        <taxon>Spermatophyta</taxon>
        <taxon>Magnoliopsida</taxon>
        <taxon>Liliopsida</taxon>
        <taxon>Poales</taxon>
        <taxon>Poaceae</taxon>
        <taxon>PACMAD clade</taxon>
        <taxon>Panicoideae</taxon>
        <taxon>Panicodae</taxon>
        <taxon>Paniceae</taxon>
        <taxon>Melinidinae</taxon>
        <taxon>Urochloa</taxon>
    </lineage>
</organism>
<proteinExistence type="inferred from homology"/>
<dbReference type="PIRSF" id="PIRSF000126">
    <property type="entry name" value="11-beta-HSD1"/>
    <property type="match status" value="1"/>
</dbReference>
<gene>
    <name evidence="3" type="ORF">URODEC1_LOCUS84888</name>
</gene>
<dbReference type="AlphaFoldDB" id="A0ABC9DGF7"/>